<name>A0A016WF50_9BILA</name>
<protein>
    <submittedName>
        <fullName evidence="1">Uncharacterized protein</fullName>
    </submittedName>
</protein>
<dbReference type="Proteomes" id="UP000024635">
    <property type="component" value="Unassembled WGS sequence"/>
</dbReference>
<gene>
    <name evidence="1" type="primary">Acey_s0729.g1894</name>
    <name evidence="1" type="ORF">Y032_0729g1894</name>
</gene>
<dbReference type="EMBL" id="JARK01000329">
    <property type="protein sequence ID" value="EYC38265.1"/>
    <property type="molecule type" value="Genomic_DNA"/>
</dbReference>
<sequence length="125" mass="13518">MIGRLIANILVAGRIARSVAEVCQGDHLTVEESRAPDDIVLDVAILPTTSRMVFEGSTMSASLLTTAVVWRVMVQTPYTVPDSSDTSEAFVQTGGGFRMVVVVCRVEEVEALEGECVDSREEVED</sequence>
<dbReference type="AlphaFoldDB" id="A0A016WF50"/>
<organism evidence="1 2">
    <name type="scientific">Ancylostoma ceylanicum</name>
    <dbReference type="NCBI Taxonomy" id="53326"/>
    <lineage>
        <taxon>Eukaryota</taxon>
        <taxon>Metazoa</taxon>
        <taxon>Ecdysozoa</taxon>
        <taxon>Nematoda</taxon>
        <taxon>Chromadorea</taxon>
        <taxon>Rhabditida</taxon>
        <taxon>Rhabditina</taxon>
        <taxon>Rhabditomorpha</taxon>
        <taxon>Strongyloidea</taxon>
        <taxon>Ancylostomatidae</taxon>
        <taxon>Ancylostomatinae</taxon>
        <taxon>Ancylostoma</taxon>
    </lineage>
</organism>
<evidence type="ECO:0000313" key="2">
    <source>
        <dbReference type="Proteomes" id="UP000024635"/>
    </source>
</evidence>
<proteinExistence type="predicted"/>
<keyword evidence="2" id="KW-1185">Reference proteome</keyword>
<evidence type="ECO:0000313" key="1">
    <source>
        <dbReference type="EMBL" id="EYC38265.1"/>
    </source>
</evidence>
<accession>A0A016WF50</accession>
<comment type="caution">
    <text evidence="1">The sequence shown here is derived from an EMBL/GenBank/DDBJ whole genome shotgun (WGS) entry which is preliminary data.</text>
</comment>
<reference evidence="2" key="1">
    <citation type="journal article" date="2015" name="Nat. Genet.">
        <title>The genome and transcriptome of the zoonotic hookworm Ancylostoma ceylanicum identify infection-specific gene families.</title>
        <authorList>
            <person name="Schwarz E.M."/>
            <person name="Hu Y."/>
            <person name="Antoshechkin I."/>
            <person name="Miller M.M."/>
            <person name="Sternberg P.W."/>
            <person name="Aroian R.V."/>
        </authorList>
    </citation>
    <scope>NUCLEOTIDE SEQUENCE</scope>
    <source>
        <strain evidence="2">HY135</strain>
    </source>
</reference>